<evidence type="ECO:0000313" key="1">
    <source>
        <dbReference type="EMBL" id="PNH10134.1"/>
    </source>
</evidence>
<accession>A0A2J8AC78</accession>
<comment type="caution">
    <text evidence="1">The sequence shown here is derived from an EMBL/GenBank/DDBJ whole genome shotgun (WGS) entry which is preliminary data.</text>
</comment>
<proteinExistence type="predicted"/>
<keyword evidence="2" id="KW-1185">Reference proteome</keyword>
<dbReference type="EMBL" id="PGGS01000065">
    <property type="protein sequence ID" value="PNH10134.1"/>
    <property type="molecule type" value="Genomic_DNA"/>
</dbReference>
<reference evidence="1 2" key="1">
    <citation type="journal article" date="2017" name="Mol. Biol. Evol.">
        <title>The 4-celled Tetrabaena socialis nuclear genome reveals the essential components for genetic control of cell number at the origin of multicellularity in the volvocine lineage.</title>
        <authorList>
            <person name="Featherston J."/>
            <person name="Arakaki Y."/>
            <person name="Hanschen E.R."/>
            <person name="Ferris P.J."/>
            <person name="Michod R.E."/>
            <person name="Olson B.J.S.C."/>
            <person name="Nozaki H."/>
            <person name="Durand P.M."/>
        </authorList>
    </citation>
    <scope>NUCLEOTIDE SEQUENCE [LARGE SCALE GENOMIC DNA]</scope>
    <source>
        <strain evidence="1 2">NIES-571</strain>
    </source>
</reference>
<evidence type="ECO:0000313" key="2">
    <source>
        <dbReference type="Proteomes" id="UP000236333"/>
    </source>
</evidence>
<organism evidence="1 2">
    <name type="scientific">Tetrabaena socialis</name>
    <dbReference type="NCBI Taxonomy" id="47790"/>
    <lineage>
        <taxon>Eukaryota</taxon>
        <taxon>Viridiplantae</taxon>
        <taxon>Chlorophyta</taxon>
        <taxon>core chlorophytes</taxon>
        <taxon>Chlorophyceae</taxon>
        <taxon>CS clade</taxon>
        <taxon>Chlamydomonadales</taxon>
        <taxon>Tetrabaenaceae</taxon>
        <taxon>Tetrabaena</taxon>
    </lineage>
</organism>
<protein>
    <submittedName>
        <fullName evidence="1">Uncharacterized protein</fullName>
    </submittedName>
</protein>
<gene>
    <name evidence="1" type="ORF">TSOC_003152</name>
</gene>
<name>A0A2J8AC78_9CHLO</name>
<sequence length="256" mass="27335">MPRAVKTAAAAQVVVVAIRANACGMERRPGEPCAAGVPGAAFPGRLAWHWFCNSIPFSRVDGVCEPCWKCCLFPERFNFPALTNLNNDVVSGGCTQSCSCNLRKSCASNIDCAPGLFCGKPGPVSSTICMPAAEVARSTRDLGCPRGSYCPFPGEIIVCPAGFYCGKRAQFRTTCNYSDLLSTPEALVPVDGEADIVTRLKKDREPIRGNYCPEGSSKPSTVCAGGYYCPNASAQIICPEGYYCKPQSIYPVKCPL</sequence>
<dbReference type="AlphaFoldDB" id="A0A2J8AC78"/>
<dbReference type="OrthoDB" id="439917at2759"/>
<dbReference type="Proteomes" id="UP000236333">
    <property type="component" value="Unassembled WGS sequence"/>
</dbReference>